<name>A0A238HBR6_9BURK</name>
<reference evidence="2 3" key="1">
    <citation type="submission" date="2017-04" db="EMBL/GenBank/DDBJ databases">
        <authorList>
            <person name="Afonso C.L."/>
            <person name="Miller P.J."/>
            <person name="Scott M.A."/>
            <person name="Spackman E."/>
            <person name="Goraichik I."/>
            <person name="Dimitrov K.M."/>
            <person name="Suarez D.L."/>
            <person name="Swayne D.E."/>
        </authorList>
    </citation>
    <scope>NUCLEOTIDE SEQUENCE [LARGE SCALE GENOMIC DNA]</scope>
    <source>
        <strain evidence="2">LMG 28154</strain>
    </source>
</reference>
<feature type="compositionally biased region" description="Low complexity" evidence="1">
    <location>
        <begin position="21"/>
        <end position="42"/>
    </location>
</feature>
<dbReference type="Proteomes" id="UP000198460">
    <property type="component" value="Unassembled WGS sequence"/>
</dbReference>
<sequence length="66" mass="6810">MLEIRHGVSIQCLVAARRGANARARRAPGGPRLPRGAAAHAGGMTGQAPYCSRRAGAGNCEIAQRS</sequence>
<accession>A0A238HBR6</accession>
<evidence type="ECO:0000256" key="1">
    <source>
        <dbReference type="SAM" id="MobiDB-lite"/>
    </source>
</evidence>
<gene>
    <name evidence="2" type="ORF">BSIN_5101</name>
</gene>
<organism evidence="2 3">
    <name type="scientific">Burkholderia singularis</name>
    <dbReference type="NCBI Taxonomy" id="1503053"/>
    <lineage>
        <taxon>Bacteria</taxon>
        <taxon>Pseudomonadati</taxon>
        <taxon>Pseudomonadota</taxon>
        <taxon>Betaproteobacteria</taxon>
        <taxon>Burkholderiales</taxon>
        <taxon>Burkholderiaceae</taxon>
        <taxon>Burkholderia</taxon>
        <taxon>pseudomallei group</taxon>
    </lineage>
</organism>
<dbReference type="EMBL" id="FXAN01000100">
    <property type="protein sequence ID" value="SMG02453.1"/>
    <property type="molecule type" value="Genomic_DNA"/>
</dbReference>
<proteinExistence type="predicted"/>
<feature type="region of interest" description="Disordered" evidence="1">
    <location>
        <begin position="21"/>
        <end position="46"/>
    </location>
</feature>
<protein>
    <submittedName>
        <fullName evidence="2">Uncharacterized protein</fullName>
    </submittedName>
</protein>
<evidence type="ECO:0000313" key="2">
    <source>
        <dbReference type="EMBL" id="SMG02453.1"/>
    </source>
</evidence>
<dbReference type="AlphaFoldDB" id="A0A238HBR6"/>
<evidence type="ECO:0000313" key="3">
    <source>
        <dbReference type="Proteomes" id="UP000198460"/>
    </source>
</evidence>